<dbReference type="PROSITE" id="PS50011">
    <property type="entry name" value="PROTEIN_KINASE_DOM"/>
    <property type="match status" value="1"/>
</dbReference>
<protein>
    <recommendedName>
        <fullName evidence="1">Protein kinase domain-containing protein</fullName>
    </recommendedName>
</protein>
<dbReference type="GO" id="GO:0005524">
    <property type="term" value="F:ATP binding"/>
    <property type="evidence" value="ECO:0007669"/>
    <property type="project" value="InterPro"/>
</dbReference>
<dbReference type="GO" id="GO:0005634">
    <property type="term" value="C:nucleus"/>
    <property type="evidence" value="ECO:0007669"/>
    <property type="project" value="TreeGrafter"/>
</dbReference>
<sequence length="483" mass="56730">MGTCSFQKGTLKSINLQNLQNNLVSEGPASPTLIFSKRNDHTLDFNYVDEVIQPSNVINESYLKYYNQISNLDKVNQNSNSIIVQHILTRQIFIAEILDNNEKTNNCISLYSNLFHKNLQDFVEIYYHCQQYTLIKNYCNGGSLESFLQNQSKQISIYKSKKLLTQIFSVIHYLHSKSIVHGNLTLKSFEIVDQSPKIQITLVDFFQAIISDKKSSKKLKYSSPQLVQAHLENQLIEPTFKDDVWSLGIIVARLVFNLQLFTGNSFRDFLENITQGRRSQFPLFQDNYYSEIQNLLNQMLQIDPQKRIDLEQILESSFINSFDQNHKLKVINPILYPLQQILFYMMAEMFNDNSLEFLFQLKNAKRITRFQLATLVRKKFKHIYNQSESLFAVNQIFQQQTELPYIELIIRFTDKKSLITKKNLQKAFYNFSNQKSFLTINDIIPFFSEKETQLKSAFQQLSQEKIDFNLFSLLMFDYLQQSQ</sequence>
<keyword evidence="3" id="KW-1185">Reference proteome</keyword>
<organism evidence="2 3">
    <name type="scientific">Paramecium sonneborni</name>
    <dbReference type="NCBI Taxonomy" id="65129"/>
    <lineage>
        <taxon>Eukaryota</taxon>
        <taxon>Sar</taxon>
        <taxon>Alveolata</taxon>
        <taxon>Ciliophora</taxon>
        <taxon>Intramacronucleata</taxon>
        <taxon>Oligohymenophorea</taxon>
        <taxon>Peniculida</taxon>
        <taxon>Parameciidae</taxon>
        <taxon>Paramecium</taxon>
    </lineage>
</organism>
<dbReference type="OrthoDB" id="1668230at2759"/>
<dbReference type="SMART" id="SM00220">
    <property type="entry name" value="S_TKc"/>
    <property type="match status" value="1"/>
</dbReference>
<dbReference type="Pfam" id="PF00069">
    <property type="entry name" value="Pkinase"/>
    <property type="match status" value="1"/>
</dbReference>
<dbReference type="GO" id="GO:0044773">
    <property type="term" value="P:mitotic DNA damage checkpoint signaling"/>
    <property type="evidence" value="ECO:0007669"/>
    <property type="project" value="TreeGrafter"/>
</dbReference>
<accession>A0A8S1RFW2</accession>
<dbReference type="PANTHER" id="PTHR44167">
    <property type="entry name" value="OVARIAN-SPECIFIC SERINE/THREONINE-PROTEIN KINASE LOK-RELATED"/>
    <property type="match status" value="1"/>
</dbReference>
<gene>
    <name evidence="2" type="ORF">PSON_ATCC_30995.1.T1740007</name>
</gene>
<name>A0A8S1RFW2_9CILI</name>
<dbReference type="AlphaFoldDB" id="A0A8S1RFW2"/>
<comment type="caution">
    <text evidence="2">The sequence shown here is derived from an EMBL/GenBank/DDBJ whole genome shotgun (WGS) entry which is preliminary data.</text>
</comment>
<evidence type="ECO:0000313" key="2">
    <source>
        <dbReference type="EMBL" id="CAD8127201.1"/>
    </source>
</evidence>
<dbReference type="CDD" id="cd00180">
    <property type="entry name" value="PKc"/>
    <property type="match status" value="1"/>
</dbReference>
<proteinExistence type="predicted"/>
<dbReference type="Proteomes" id="UP000692954">
    <property type="component" value="Unassembled WGS sequence"/>
</dbReference>
<evidence type="ECO:0000259" key="1">
    <source>
        <dbReference type="PROSITE" id="PS50011"/>
    </source>
</evidence>
<dbReference type="PANTHER" id="PTHR44167:SF18">
    <property type="entry name" value="PROTEIN KINASE DOMAIN-CONTAINING PROTEIN"/>
    <property type="match status" value="1"/>
</dbReference>
<reference evidence="2" key="1">
    <citation type="submission" date="2021-01" db="EMBL/GenBank/DDBJ databases">
        <authorList>
            <consortium name="Genoscope - CEA"/>
            <person name="William W."/>
        </authorList>
    </citation>
    <scope>NUCLEOTIDE SEQUENCE</scope>
</reference>
<dbReference type="EMBL" id="CAJJDN010000174">
    <property type="protein sequence ID" value="CAD8127201.1"/>
    <property type="molecule type" value="Genomic_DNA"/>
</dbReference>
<dbReference type="InterPro" id="IPR000719">
    <property type="entry name" value="Prot_kinase_dom"/>
</dbReference>
<dbReference type="GO" id="GO:0004674">
    <property type="term" value="F:protein serine/threonine kinase activity"/>
    <property type="evidence" value="ECO:0007669"/>
    <property type="project" value="TreeGrafter"/>
</dbReference>
<evidence type="ECO:0000313" key="3">
    <source>
        <dbReference type="Proteomes" id="UP000692954"/>
    </source>
</evidence>
<feature type="domain" description="Protein kinase" evidence="1">
    <location>
        <begin position="69"/>
        <end position="319"/>
    </location>
</feature>
<dbReference type="GO" id="GO:0005737">
    <property type="term" value="C:cytoplasm"/>
    <property type="evidence" value="ECO:0007669"/>
    <property type="project" value="TreeGrafter"/>
</dbReference>